<dbReference type="Pfam" id="PF00397">
    <property type="entry name" value="WW"/>
    <property type="match status" value="1"/>
</dbReference>
<dbReference type="PROSITE" id="PS50020">
    <property type="entry name" value="WW_DOMAIN_2"/>
    <property type="match status" value="1"/>
</dbReference>
<feature type="region of interest" description="Disordered" evidence="1">
    <location>
        <begin position="1"/>
        <end position="49"/>
    </location>
</feature>
<dbReference type="InterPro" id="IPR001194">
    <property type="entry name" value="cDENN_dom"/>
</dbReference>
<dbReference type="InterPro" id="IPR043153">
    <property type="entry name" value="DENN_C"/>
</dbReference>
<evidence type="ECO:0000313" key="5">
    <source>
        <dbReference type="EMBL" id="OQR89960.1"/>
    </source>
</evidence>
<dbReference type="Pfam" id="PF03456">
    <property type="entry name" value="uDENN"/>
    <property type="match status" value="1"/>
</dbReference>
<dbReference type="PROSITE" id="PS50211">
    <property type="entry name" value="DENN"/>
    <property type="match status" value="1"/>
</dbReference>
<feature type="domain" description="Helicase ATP-binding" evidence="4">
    <location>
        <begin position="1085"/>
        <end position="1267"/>
    </location>
</feature>
<accession>A0A1V9YWM7</accession>
<gene>
    <name evidence="5" type="ORF">ACHHYP_05916</name>
</gene>
<dbReference type="OrthoDB" id="2419400at2759"/>
<evidence type="ECO:0000256" key="1">
    <source>
        <dbReference type="SAM" id="MobiDB-lite"/>
    </source>
</evidence>
<evidence type="ECO:0000259" key="4">
    <source>
        <dbReference type="PROSITE" id="PS51192"/>
    </source>
</evidence>
<proteinExistence type="predicted"/>
<dbReference type="SMART" id="SM00456">
    <property type="entry name" value="WW"/>
    <property type="match status" value="1"/>
</dbReference>
<dbReference type="SUPFAM" id="SSF52540">
    <property type="entry name" value="P-loop containing nucleoside triphosphate hydrolases"/>
    <property type="match status" value="2"/>
</dbReference>
<feature type="domain" description="UDENN" evidence="3">
    <location>
        <begin position="173"/>
        <end position="620"/>
    </location>
</feature>
<evidence type="ECO:0000313" key="6">
    <source>
        <dbReference type="Proteomes" id="UP000243579"/>
    </source>
</evidence>
<dbReference type="InterPro" id="IPR040980">
    <property type="entry name" value="SWI2_SNF2"/>
</dbReference>
<dbReference type="InterPro" id="IPR036020">
    <property type="entry name" value="WW_dom_sf"/>
</dbReference>
<dbReference type="Pfam" id="PF18766">
    <property type="entry name" value="SWI2_SNF2"/>
    <property type="match status" value="1"/>
</dbReference>
<name>A0A1V9YWM7_ACHHY</name>
<dbReference type="CDD" id="cd00201">
    <property type="entry name" value="WW"/>
    <property type="match status" value="1"/>
</dbReference>
<dbReference type="Gene3D" id="3.40.50.300">
    <property type="entry name" value="P-loop containing nucleotide triphosphate hydrolases"/>
    <property type="match status" value="2"/>
</dbReference>
<feature type="compositionally biased region" description="Polar residues" evidence="1">
    <location>
        <begin position="17"/>
        <end position="26"/>
    </location>
</feature>
<sequence>MDPDDDGKRSLFGGIRTRNTSPTKANRSPARNFRDMWGGTKPEKPKPARRQWFFDSDTAKEAPVEVAATPDPLAEDNSGVHALQTWCKCNDVPCPVEDAAATFDSIFDSMDAQDNQLTNELLALDAKSLRRRRTSSPRRPSTAAALPSPFLIRMPELVDSADATSDDQCSILDTVFIVGPDITDLLISPSLDAVFEPVVCGTYPRPATHESLQHFCFPNGIRLVDMDAVSEHLVEPSFFVFILSGGGDTGQDIHYASCLVRWLPLPRDFLVQPAERDTFAPVAYCVVSKLPLWAFNKPLLTHLHELHAQELNQAPHLWHDLASLATPKLAHALERKLRLLGSMMLPQAGYSLHINLFDQSLLLERPAYQRGWALPTVMATLSIETLLSGLSCLLVELKVVVVCDHMETLTATVLALASLLAPLTWAGPVVAVLPSILLEYLEAPVPYLIGVHELPNRFHSIPDLVVVYPLENCVVLSDTSSEPAPLPGEDTCAEELQPLVSSDAVMTPNQVELFAARVRMFVQRLIESEDEALDQVQATQMAQIFREKQRHSATRRLTVVSDSPPGRPSNQDDHDWSSLEVCTRGIMHLGSHGTYIMGPAESPAAKKTSALNRLRDLCAPAQPQHVTVVLDKVVTTSSPRAKPAVSKPAVSKPARPPSPVKDAYKRDATVAIKPDELTAIIPGVDIKSTPYFSTLNTLFTGLGDAALNESDEDIVENDLCITLHTSQNKALVFKAETSRDRANLLTGIQALHKIARESPQRLPSPKSRDGGDRVASQSFDAVDGEKLVLQRFLVDLKAGFLVLKVRNHGRQGAPHARILSCDPEVKIVSWRDPETNKRTRGWLSKKDAKKSILPVDTISDVARKEGRSPLRHLFYGSMERIAIVSSVKTLVVSMERPEDHVRLLQGFRLLIKYYGAHTVNEDRCSCFAQSRAQERCAKKPMDDNLYTLTFYRAFTCVLTWGRTGIPFSEFRFIRVCRGAYPDRMKRPAEEPLPGGWVEHLSKSKNKPFYVHTATGKTTWQRPASVASKAAKTTDPLAELPPTVVASVTRAFRVGAASKQRDGSFQVFQPWPHQVRAVAKLVCAVASAPHPGRNFLIQHSTGSGKSVTIACLAYQLLYALDAQAHGFHTIIILVDRIKLDQQLGDTVETFLHQNGVESIYRAESIEHLSTIVRKPEAQKVVVTTTHKLSQLVNDKVLRARLLHASAGISSNHFKHLAILADEAHRSHTSSTRVSIDTVLQALATESCQTMYVGFSATPSVRALELFGSPEAGGALAPFDTHSMADAIRQGHIVDVLRQTTFLQATAPASVLAKVKSMMHHFVRLKTKALYGKCLVVVRSRKDVVAYHQTIVSYMTSRAFDNTNEKQLNECSLALADVIVVCDKLDTGFNEPSLIAMYIDRPLQRHGHIVQLLSRLNRAREAKTRVHVVDYSNHPLQIHAAFAAYAHAKVLQITQSDRPHWRRSYDMARMMLMELLPGVVFTESTYRRASSPPTASRVVDRIVVLERDVASQIRVALATYLEATAALSTECPFLPAEWIEEVKGLLDRSGKVPANEVDESTTGDDVATFITVYSGALPFEAPGLPERYRHLSALLDGAKDTTATNETAKDALGEKIASVEATLGKM</sequence>
<dbReference type="SUPFAM" id="SSF51045">
    <property type="entry name" value="WW domain"/>
    <property type="match status" value="1"/>
</dbReference>
<organism evidence="5 6">
    <name type="scientific">Achlya hypogyna</name>
    <name type="common">Oomycete</name>
    <name type="synonym">Protoachlya hypogyna</name>
    <dbReference type="NCBI Taxonomy" id="1202772"/>
    <lineage>
        <taxon>Eukaryota</taxon>
        <taxon>Sar</taxon>
        <taxon>Stramenopiles</taxon>
        <taxon>Oomycota</taxon>
        <taxon>Saprolegniomycetes</taxon>
        <taxon>Saprolegniales</taxon>
        <taxon>Achlyaceae</taxon>
        <taxon>Achlya</taxon>
    </lineage>
</organism>
<dbReference type="Gene3D" id="3.40.50.11500">
    <property type="match status" value="1"/>
</dbReference>
<dbReference type="PANTHER" id="PTHR42927:SF1">
    <property type="entry name" value="HELICASE SUPERFAMILY 1 AND 2 DOMAIN-CONTAINING PROTEIN"/>
    <property type="match status" value="1"/>
</dbReference>
<dbReference type="Pfam" id="PF22679">
    <property type="entry name" value="T1R_D3-like"/>
    <property type="match status" value="1"/>
</dbReference>
<dbReference type="PROSITE" id="PS51192">
    <property type="entry name" value="HELICASE_ATP_BIND_1"/>
    <property type="match status" value="1"/>
</dbReference>
<evidence type="ECO:0008006" key="7">
    <source>
        <dbReference type="Google" id="ProtNLM"/>
    </source>
</evidence>
<reference evidence="5 6" key="1">
    <citation type="journal article" date="2014" name="Genome Biol. Evol.">
        <title>The secreted proteins of Achlya hypogyna and Thraustotheca clavata identify the ancestral oomycete secretome and reveal gene acquisitions by horizontal gene transfer.</title>
        <authorList>
            <person name="Misner I."/>
            <person name="Blouin N."/>
            <person name="Leonard G."/>
            <person name="Richards T.A."/>
            <person name="Lane C.E."/>
        </authorList>
    </citation>
    <scope>NUCLEOTIDE SEQUENCE [LARGE SCALE GENOMIC DNA]</scope>
    <source>
        <strain evidence="5 6">ATCC 48635</strain>
    </source>
</reference>
<dbReference type="InterPro" id="IPR001202">
    <property type="entry name" value="WW_dom"/>
</dbReference>
<dbReference type="SMART" id="SM00799">
    <property type="entry name" value="DENN"/>
    <property type="match status" value="1"/>
</dbReference>
<feature type="region of interest" description="Disordered" evidence="1">
    <location>
        <begin position="553"/>
        <end position="576"/>
    </location>
</feature>
<dbReference type="InterPro" id="IPR027417">
    <property type="entry name" value="P-loop_NTPase"/>
</dbReference>
<dbReference type="EMBL" id="JNBR01000700">
    <property type="protein sequence ID" value="OQR89960.1"/>
    <property type="molecule type" value="Genomic_DNA"/>
</dbReference>
<dbReference type="Proteomes" id="UP000243579">
    <property type="component" value="Unassembled WGS sequence"/>
</dbReference>
<dbReference type="Gene3D" id="3.30.450.200">
    <property type="match status" value="1"/>
</dbReference>
<dbReference type="Gene3D" id="2.20.70.10">
    <property type="match status" value="1"/>
</dbReference>
<keyword evidence="6" id="KW-1185">Reference proteome</keyword>
<feature type="region of interest" description="Disordered" evidence="1">
    <location>
        <begin position="755"/>
        <end position="775"/>
    </location>
</feature>
<dbReference type="InterPro" id="IPR014001">
    <property type="entry name" value="Helicase_ATP-bd"/>
</dbReference>
<evidence type="ECO:0000259" key="2">
    <source>
        <dbReference type="PROSITE" id="PS50020"/>
    </source>
</evidence>
<feature type="domain" description="WW" evidence="2">
    <location>
        <begin position="990"/>
        <end position="1024"/>
    </location>
</feature>
<dbReference type="PANTHER" id="PTHR42927">
    <property type="entry name" value="HELICASE SUPERFAMILY 1 AND 2 DOMAIN-CONTAINING PROTEIN"/>
    <property type="match status" value="1"/>
</dbReference>
<feature type="region of interest" description="Disordered" evidence="1">
    <location>
        <begin position="637"/>
        <end position="663"/>
    </location>
</feature>
<dbReference type="InterPro" id="IPR005113">
    <property type="entry name" value="uDENN_dom"/>
</dbReference>
<dbReference type="InterPro" id="IPR055180">
    <property type="entry name" value="HsdR_RecA-like_helicase_dom_2"/>
</dbReference>
<dbReference type="PROSITE" id="PS01159">
    <property type="entry name" value="WW_DOMAIN_1"/>
    <property type="match status" value="1"/>
</dbReference>
<comment type="caution">
    <text evidence="5">The sequence shown here is derived from an EMBL/GenBank/DDBJ whole genome shotgun (WGS) entry which is preliminary data.</text>
</comment>
<dbReference type="Pfam" id="PF02141">
    <property type="entry name" value="DENN"/>
    <property type="match status" value="1"/>
</dbReference>
<dbReference type="SMART" id="SM00487">
    <property type="entry name" value="DEXDc"/>
    <property type="match status" value="1"/>
</dbReference>
<evidence type="ECO:0000259" key="3">
    <source>
        <dbReference type="PROSITE" id="PS50211"/>
    </source>
</evidence>
<protein>
    <recommendedName>
        <fullName evidence="7">UDENN domain-containing protein</fullName>
    </recommendedName>
</protein>
<dbReference type="InterPro" id="IPR037516">
    <property type="entry name" value="Tripartite_DENN"/>
</dbReference>